<proteinExistence type="predicted"/>
<keyword evidence="2" id="KW-1185">Reference proteome</keyword>
<name>A0A3D9C485_9FLAO</name>
<evidence type="ECO:0000313" key="2">
    <source>
        <dbReference type="Proteomes" id="UP000256686"/>
    </source>
</evidence>
<dbReference type="RefSeq" id="WP_115972818.1">
    <property type="nucleotide sequence ID" value="NZ_QNVT01000026.1"/>
</dbReference>
<dbReference type="Gene3D" id="2.60.40.10">
    <property type="entry name" value="Immunoglobulins"/>
    <property type="match status" value="1"/>
</dbReference>
<dbReference type="AlphaFoldDB" id="A0A3D9C485"/>
<comment type="caution">
    <text evidence="1">The sequence shown here is derived from an EMBL/GenBank/DDBJ whole genome shotgun (WGS) entry which is preliminary data.</text>
</comment>
<sequence length="846" mass="97087">MNSKIFTFSLLFCLQFFFSQEKINISVYNSQNNGIPGAIVTLSDNENNILFYKETDANGKVDFHNKEGKNLNISVSKLGYEKHVEKNLKAEQKISILLSEKTNQINEIIIKNTKYKDTVAVKTDHPSITEKSSLRDALNKAEGFIVTKEGGISYNGVPITKILVNKREVFVNQNKIALDNINMEAIEKIQMVNNYRDGFKVDFDNFTASVLNINTKSNYKGILKKSLQGLYGAKNAYLIKGSAMYFSDNINAFFTTNTNNVGEKDINTDKLDGIFSLSGNILGESINQYYISDNLVKKDENSNNNLILRKQWKYSRLNFSAEYNYLNWEKSTLQRSYYAENKEPIRDLDNSTTNQGNYLNSKIMYDIKLSEKSILSIENSIINNHMKNFLSGDLTTNSVLYRDEARIIPNTFAINNKISYGGLISDKILVSGSTSYFYEKSSSNFSSYLNTGIRNNQSLKQFNHVFDFDANINYKHSNLLTFYLFSEVKSVDNALFSDDKKYQREYTVSDIYPGIRGKDKKWEYSLAVGQRNFSFRNQSDKNNTDLMISGNMTFRLSGGANLILDIDKSNRVEDLVKGVDILYTSLATVNTGNIDSQYNISKNFKIKLGYYLSNIARSKSFNIDYSFVESRNIIQPVFTNFDGITTYYRNIIIDHVYKNNFNISWRKGYYFSTENRKVDFTTKFSYNRSDFPINNTSDKYNSNTYTISLQTSLNLKSRIFNDISIAYHKNIQDININRKNVNSFTVNSFFLDVKSVIGKFENLLSASYSYSPAEGINYNTPNLDLLSSYKYSDKISFFLRGKALFDLLSSNNKTKDLNVYSDGNIITETINPYRMKYLMAGVEYKF</sequence>
<gene>
    <name evidence="1" type="ORF">DRF65_21625</name>
</gene>
<dbReference type="InterPro" id="IPR013783">
    <property type="entry name" value="Ig-like_fold"/>
</dbReference>
<dbReference type="Proteomes" id="UP000256686">
    <property type="component" value="Unassembled WGS sequence"/>
</dbReference>
<reference evidence="2" key="1">
    <citation type="submission" date="2018-06" db="EMBL/GenBank/DDBJ databases">
        <authorList>
            <person name="Lum Nde A."/>
            <person name="Hugo C."/>
        </authorList>
    </citation>
    <scope>NUCLEOTIDE SEQUENCE [LARGE SCALE GENOMIC DNA]</scope>
    <source>
        <strain evidence="2">1_F178</strain>
    </source>
</reference>
<dbReference type="EMBL" id="QNVT01000026">
    <property type="protein sequence ID" value="REC60281.1"/>
    <property type="molecule type" value="Genomic_DNA"/>
</dbReference>
<evidence type="ECO:0000313" key="1">
    <source>
        <dbReference type="EMBL" id="REC60281.1"/>
    </source>
</evidence>
<organism evidence="1 2">
    <name type="scientific">Chryseobacterium pennae</name>
    <dbReference type="NCBI Taxonomy" id="2258962"/>
    <lineage>
        <taxon>Bacteria</taxon>
        <taxon>Pseudomonadati</taxon>
        <taxon>Bacteroidota</taxon>
        <taxon>Flavobacteriia</taxon>
        <taxon>Flavobacteriales</taxon>
        <taxon>Weeksellaceae</taxon>
        <taxon>Chryseobacterium group</taxon>
        <taxon>Chryseobacterium</taxon>
    </lineage>
</organism>
<evidence type="ECO:0008006" key="3">
    <source>
        <dbReference type="Google" id="ProtNLM"/>
    </source>
</evidence>
<accession>A0A3D9C485</accession>
<protein>
    <recommendedName>
        <fullName evidence="3">TonB-dependent receptor</fullName>
    </recommendedName>
</protein>